<dbReference type="Gene3D" id="2.40.30.30">
    <property type="entry name" value="Riboflavin kinase-like"/>
    <property type="match status" value="1"/>
</dbReference>
<dbReference type="EMBL" id="CP093348">
    <property type="protein sequence ID" value="WOH05600.1"/>
    <property type="molecule type" value="Genomic_DNA"/>
</dbReference>
<dbReference type="PROSITE" id="PS01228">
    <property type="entry name" value="COF_1"/>
    <property type="match status" value="1"/>
</dbReference>
<keyword evidence="6" id="KW-1185">Reference proteome</keyword>
<reference evidence="5" key="2">
    <citation type="submission" date="2022-03" db="EMBL/GenBank/DDBJ databases">
        <title>Draft title - Genomic analysis of global carrot germplasm unveils the trajectory of domestication and the origin of high carotenoid orange carrot.</title>
        <authorList>
            <person name="Iorizzo M."/>
            <person name="Ellison S."/>
            <person name="Senalik D."/>
            <person name="Macko-Podgorni A."/>
            <person name="Grzebelus D."/>
            <person name="Bostan H."/>
            <person name="Rolling W."/>
            <person name="Curaba J."/>
            <person name="Simon P."/>
        </authorList>
    </citation>
    <scope>NUCLEOTIDE SEQUENCE</scope>
    <source>
        <tissue evidence="5">Leaf</tissue>
    </source>
</reference>
<dbReference type="InterPro" id="IPR023214">
    <property type="entry name" value="HAD_sf"/>
</dbReference>
<dbReference type="GO" id="GO:0043136">
    <property type="term" value="F:sn-glycerol 3-phosphatase activity"/>
    <property type="evidence" value="ECO:0007669"/>
    <property type="project" value="TreeGrafter"/>
</dbReference>
<organism evidence="5 6">
    <name type="scientific">Daucus carota subsp. sativus</name>
    <name type="common">Carrot</name>
    <dbReference type="NCBI Taxonomy" id="79200"/>
    <lineage>
        <taxon>Eukaryota</taxon>
        <taxon>Viridiplantae</taxon>
        <taxon>Streptophyta</taxon>
        <taxon>Embryophyta</taxon>
        <taxon>Tracheophyta</taxon>
        <taxon>Spermatophyta</taxon>
        <taxon>Magnoliopsida</taxon>
        <taxon>eudicotyledons</taxon>
        <taxon>Gunneridae</taxon>
        <taxon>Pentapetalae</taxon>
        <taxon>asterids</taxon>
        <taxon>campanulids</taxon>
        <taxon>Apiales</taxon>
        <taxon>Apiaceae</taxon>
        <taxon>Apioideae</taxon>
        <taxon>Scandiceae</taxon>
        <taxon>Daucinae</taxon>
        <taxon>Daucus</taxon>
        <taxon>Daucus sect. Daucus</taxon>
    </lineage>
</organism>
<proteinExistence type="predicted"/>
<dbReference type="GO" id="GO:0000166">
    <property type="term" value="F:nucleotide binding"/>
    <property type="evidence" value="ECO:0007669"/>
    <property type="project" value="UniProtKB-KW"/>
</dbReference>
<evidence type="ECO:0000256" key="3">
    <source>
        <dbReference type="ARBA" id="ARBA00022679"/>
    </source>
</evidence>
<dbReference type="GO" id="GO:0006114">
    <property type="term" value="P:glycerol biosynthetic process"/>
    <property type="evidence" value="ECO:0007669"/>
    <property type="project" value="TreeGrafter"/>
</dbReference>
<evidence type="ECO:0008006" key="7">
    <source>
        <dbReference type="Google" id="ProtNLM"/>
    </source>
</evidence>
<dbReference type="SFLD" id="SFLDS00003">
    <property type="entry name" value="Haloacid_Dehalogenase"/>
    <property type="match status" value="1"/>
</dbReference>
<evidence type="ECO:0000313" key="6">
    <source>
        <dbReference type="Proteomes" id="UP000077755"/>
    </source>
</evidence>
<keyword evidence="4" id="KW-0547">Nucleotide-binding</keyword>
<accession>A0AAF1B485</accession>
<dbReference type="Gene3D" id="3.40.50.1000">
    <property type="entry name" value="HAD superfamily/HAD-like"/>
    <property type="match status" value="1"/>
</dbReference>
<dbReference type="GO" id="GO:0009231">
    <property type="term" value="P:riboflavin biosynthetic process"/>
    <property type="evidence" value="ECO:0007669"/>
    <property type="project" value="InterPro"/>
</dbReference>
<protein>
    <recommendedName>
        <fullName evidence="7">Riboflavin kinase</fullName>
    </recommendedName>
</protein>
<evidence type="ECO:0000256" key="2">
    <source>
        <dbReference type="ARBA" id="ARBA00022643"/>
    </source>
</evidence>
<evidence type="ECO:0000256" key="1">
    <source>
        <dbReference type="ARBA" id="ARBA00022630"/>
    </source>
</evidence>
<dbReference type="SUPFAM" id="SSF56784">
    <property type="entry name" value="HAD-like"/>
    <property type="match status" value="1"/>
</dbReference>
<dbReference type="PANTHER" id="PTHR18901:SF44">
    <property type="entry name" value="OS01G0757900 PROTEIN"/>
    <property type="match status" value="1"/>
</dbReference>
<gene>
    <name evidence="5" type="ORF">DCAR_0625019</name>
</gene>
<dbReference type="PANTHER" id="PTHR18901">
    <property type="entry name" value="2-DEOXYGLUCOSE-6-PHOSPHATE PHOSPHATASE 2"/>
    <property type="match status" value="1"/>
</dbReference>
<dbReference type="AlphaFoldDB" id="A0AAF1B485"/>
<dbReference type="NCBIfam" id="TIGR01509">
    <property type="entry name" value="HAD-SF-IA-v3"/>
    <property type="match status" value="1"/>
</dbReference>
<dbReference type="Pfam" id="PF00702">
    <property type="entry name" value="Hydrolase"/>
    <property type="match status" value="1"/>
</dbReference>
<dbReference type="SFLD" id="SFLDG01135">
    <property type="entry name" value="C1.5.6:_HAD__Beta-PGM__Phospha"/>
    <property type="match status" value="1"/>
</dbReference>
<dbReference type="InterPro" id="IPR023465">
    <property type="entry name" value="Riboflavin_kinase_dom_sf"/>
</dbReference>
<dbReference type="FunFam" id="3.40.50.1000:FF:000119">
    <property type="entry name" value="Bifunctional riboflavin kinase/FMN phosphatase"/>
    <property type="match status" value="1"/>
</dbReference>
<dbReference type="Proteomes" id="UP000077755">
    <property type="component" value="Chromosome 6"/>
</dbReference>
<evidence type="ECO:0000256" key="4">
    <source>
        <dbReference type="ARBA" id="ARBA00022741"/>
    </source>
</evidence>
<dbReference type="InterPro" id="IPR023198">
    <property type="entry name" value="PGP-like_dom2"/>
</dbReference>
<dbReference type="InterPro" id="IPR036412">
    <property type="entry name" value="HAD-like_sf"/>
</dbReference>
<dbReference type="SFLD" id="SFLDG01129">
    <property type="entry name" value="C1.5:_HAD__Beta-PGM__Phosphata"/>
    <property type="match status" value="1"/>
</dbReference>
<sequence>MNGNANANAADTHVSAVILDLDGTLLNTEVLNKDVLKDYLEGYGKVVDQKKEDMRSGMSHHEFRLAIIKEYDLLITPEQFTEEIRPMYRERWLLARALPGANRLIKHLHNQKVPFALASNSLTRNVEAKVSHQPGWTKYFPIVLGSDQVKSGKPSPDIFLEAANRMGVNVASCLVIEDSLIGVKAAKAAGMKVVAVPSLQSESDQFSIADMVLHTLLDLQPEVWGLPPFEDWVSGVVPIEPVHVRGLYKNGFLHELEGVWNIFTISFFYMISFTGHGASALPDQVVGVYFGWAQFESPKILKILMSITWERNCCCLEKVIHVCPIDESGEANCDQKMQVMLVGYIGGHNKEKSSSENKILEEDKVLAMTALKSSAFTHHSCMPSF</sequence>
<keyword evidence="2" id="KW-0288">FMN</keyword>
<dbReference type="Gene3D" id="1.10.150.240">
    <property type="entry name" value="Putative phosphatase, domain 2"/>
    <property type="match status" value="1"/>
</dbReference>
<dbReference type="PRINTS" id="PR00413">
    <property type="entry name" value="HADHALOGNASE"/>
</dbReference>
<keyword evidence="3" id="KW-0808">Transferase</keyword>
<name>A0AAF1B485_DAUCS</name>
<keyword evidence="1" id="KW-0285">Flavoprotein</keyword>
<reference evidence="5" key="1">
    <citation type="journal article" date="2016" name="Nat. Genet.">
        <title>A high-quality carrot genome assembly provides new insights into carotenoid accumulation and asterid genome evolution.</title>
        <authorList>
            <person name="Iorizzo M."/>
            <person name="Ellison S."/>
            <person name="Senalik D."/>
            <person name="Zeng P."/>
            <person name="Satapoomin P."/>
            <person name="Huang J."/>
            <person name="Bowman M."/>
            <person name="Iovene M."/>
            <person name="Sanseverino W."/>
            <person name="Cavagnaro P."/>
            <person name="Yildiz M."/>
            <person name="Macko-Podgorni A."/>
            <person name="Moranska E."/>
            <person name="Grzebelus E."/>
            <person name="Grzebelus D."/>
            <person name="Ashrafi H."/>
            <person name="Zheng Z."/>
            <person name="Cheng S."/>
            <person name="Spooner D."/>
            <person name="Van Deynze A."/>
            <person name="Simon P."/>
        </authorList>
    </citation>
    <scope>NUCLEOTIDE SEQUENCE</scope>
    <source>
        <tissue evidence="5">Leaf</tissue>
    </source>
</reference>
<evidence type="ECO:0000313" key="5">
    <source>
        <dbReference type="EMBL" id="WOH05600.1"/>
    </source>
</evidence>
<dbReference type="GO" id="GO:0008531">
    <property type="term" value="F:riboflavin kinase activity"/>
    <property type="evidence" value="ECO:0007669"/>
    <property type="project" value="InterPro"/>
</dbReference>
<dbReference type="InterPro" id="IPR006439">
    <property type="entry name" value="HAD-SF_hydro_IA"/>
</dbReference>